<comment type="caution">
    <text evidence="2">The sequence shown here is derived from an EMBL/GenBank/DDBJ whole genome shotgun (WGS) entry which is preliminary data.</text>
</comment>
<keyword evidence="1" id="KW-1133">Transmembrane helix</keyword>
<evidence type="ECO:0008006" key="3">
    <source>
        <dbReference type="Google" id="ProtNLM"/>
    </source>
</evidence>
<feature type="non-terminal residue" evidence="2">
    <location>
        <position position="81"/>
    </location>
</feature>
<reference evidence="2" key="1">
    <citation type="journal article" date="2014" name="Front. Microbiol.">
        <title>High frequency of phylogenetically diverse reductive dehalogenase-homologous genes in deep subseafloor sedimentary metagenomes.</title>
        <authorList>
            <person name="Kawai M."/>
            <person name="Futagami T."/>
            <person name="Toyoda A."/>
            <person name="Takaki Y."/>
            <person name="Nishi S."/>
            <person name="Hori S."/>
            <person name="Arai W."/>
            <person name="Tsubouchi T."/>
            <person name="Morono Y."/>
            <person name="Uchiyama I."/>
            <person name="Ito T."/>
            <person name="Fujiyama A."/>
            <person name="Inagaki F."/>
            <person name="Takami H."/>
        </authorList>
    </citation>
    <scope>NUCLEOTIDE SEQUENCE</scope>
    <source>
        <strain evidence="2">Expedition CK06-06</strain>
    </source>
</reference>
<gene>
    <name evidence="2" type="ORF">S01H1_44522</name>
</gene>
<evidence type="ECO:0000313" key="2">
    <source>
        <dbReference type="EMBL" id="GAG08049.1"/>
    </source>
</evidence>
<keyword evidence="1" id="KW-0812">Transmembrane</keyword>
<feature type="transmembrane region" description="Helical" evidence="1">
    <location>
        <begin position="52"/>
        <end position="70"/>
    </location>
</feature>
<name>X0UQF0_9ZZZZ</name>
<organism evidence="2">
    <name type="scientific">marine sediment metagenome</name>
    <dbReference type="NCBI Taxonomy" id="412755"/>
    <lineage>
        <taxon>unclassified sequences</taxon>
        <taxon>metagenomes</taxon>
        <taxon>ecological metagenomes</taxon>
    </lineage>
</organism>
<dbReference type="EMBL" id="BARS01028400">
    <property type="protein sequence ID" value="GAG08049.1"/>
    <property type="molecule type" value="Genomic_DNA"/>
</dbReference>
<sequence>MKKYSTQDLWTRVILFFTICVILVFSLQYFILRIVRGVLNNGEPFPSTLEVNLVRAMNGVVGIVLVYVFLRFDRQKMNAAG</sequence>
<protein>
    <recommendedName>
        <fullName evidence="3">DUF5671 domain-containing protein</fullName>
    </recommendedName>
</protein>
<evidence type="ECO:0000256" key="1">
    <source>
        <dbReference type="SAM" id="Phobius"/>
    </source>
</evidence>
<dbReference type="AlphaFoldDB" id="X0UQF0"/>
<accession>X0UQF0</accession>
<proteinExistence type="predicted"/>
<feature type="transmembrane region" description="Helical" evidence="1">
    <location>
        <begin position="12"/>
        <end position="32"/>
    </location>
</feature>
<keyword evidence="1" id="KW-0472">Membrane</keyword>